<gene>
    <name evidence="3" type="ORF">N7493_009137</name>
</gene>
<evidence type="ECO:0000313" key="4">
    <source>
        <dbReference type="Proteomes" id="UP001215712"/>
    </source>
</evidence>
<evidence type="ECO:0000256" key="2">
    <source>
        <dbReference type="SAM" id="Phobius"/>
    </source>
</evidence>
<keyword evidence="4" id="KW-1185">Reference proteome</keyword>
<keyword evidence="2" id="KW-1133">Transmembrane helix</keyword>
<reference evidence="3" key="1">
    <citation type="journal article" date="2023" name="IMA Fungus">
        <title>Comparative genomic study of the Penicillium genus elucidates a diverse pangenome and 15 lateral gene transfer events.</title>
        <authorList>
            <person name="Petersen C."/>
            <person name="Sorensen T."/>
            <person name="Nielsen M.R."/>
            <person name="Sondergaard T.E."/>
            <person name="Sorensen J.L."/>
            <person name="Fitzpatrick D.A."/>
            <person name="Frisvad J.C."/>
            <person name="Nielsen K.L."/>
        </authorList>
    </citation>
    <scope>NUCLEOTIDE SEQUENCE</scope>
    <source>
        <strain evidence="3">IBT 17514</strain>
    </source>
</reference>
<dbReference type="Proteomes" id="UP001215712">
    <property type="component" value="Unassembled WGS sequence"/>
</dbReference>
<accession>A0AAD6MT93</accession>
<evidence type="ECO:0000313" key="3">
    <source>
        <dbReference type="EMBL" id="KAJ5712669.1"/>
    </source>
</evidence>
<protein>
    <submittedName>
        <fullName evidence="3">Transmembrane alpha-helix domain-containing protein</fullName>
    </submittedName>
</protein>
<feature type="region of interest" description="Disordered" evidence="1">
    <location>
        <begin position="68"/>
        <end position="89"/>
    </location>
</feature>
<sequence>MPVILIRNTISDYLPLPTSTNLSHFDIHDNGLSTGAKIAIGVCVPIGVIILSAIAFILWHRRRRRNKKKNVMTNGDSQSPGSGVNGDGFIVKPELDWNGTLSAQDKQELDTGQDGVELNGIGSTPSPAELPGSSPVELPVERSPTVPQVELEGDGQASSTLSTTVREEEHREQVNERVSHDDSDSDTALREMS</sequence>
<proteinExistence type="predicted"/>
<comment type="caution">
    <text evidence="3">The sequence shown here is derived from an EMBL/GenBank/DDBJ whole genome shotgun (WGS) entry which is preliminary data.</text>
</comment>
<keyword evidence="2 3" id="KW-0812">Transmembrane</keyword>
<keyword evidence="2" id="KW-0472">Membrane</keyword>
<feature type="transmembrane region" description="Helical" evidence="2">
    <location>
        <begin position="38"/>
        <end position="59"/>
    </location>
</feature>
<feature type="compositionally biased region" description="Basic and acidic residues" evidence="1">
    <location>
        <begin position="165"/>
        <end position="193"/>
    </location>
</feature>
<name>A0AAD6MT93_9EURO</name>
<reference evidence="3" key="2">
    <citation type="submission" date="2023-01" db="EMBL/GenBank/DDBJ databases">
        <authorList>
            <person name="Petersen C."/>
        </authorList>
    </citation>
    <scope>NUCLEOTIDE SEQUENCE</scope>
    <source>
        <strain evidence="3">IBT 17514</strain>
    </source>
</reference>
<organism evidence="3 4">
    <name type="scientific">Penicillium malachiteum</name>
    <dbReference type="NCBI Taxonomy" id="1324776"/>
    <lineage>
        <taxon>Eukaryota</taxon>
        <taxon>Fungi</taxon>
        <taxon>Dikarya</taxon>
        <taxon>Ascomycota</taxon>
        <taxon>Pezizomycotina</taxon>
        <taxon>Eurotiomycetes</taxon>
        <taxon>Eurotiomycetidae</taxon>
        <taxon>Eurotiales</taxon>
        <taxon>Aspergillaceae</taxon>
        <taxon>Penicillium</taxon>
    </lineage>
</organism>
<dbReference type="AlphaFoldDB" id="A0AAD6MT93"/>
<feature type="region of interest" description="Disordered" evidence="1">
    <location>
        <begin position="113"/>
        <end position="193"/>
    </location>
</feature>
<dbReference type="EMBL" id="JAQJAN010000013">
    <property type="protein sequence ID" value="KAJ5712669.1"/>
    <property type="molecule type" value="Genomic_DNA"/>
</dbReference>
<evidence type="ECO:0000256" key="1">
    <source>
        <dbReference type="SAM" id="MobiDB-lite"/>
    </source>
</evidence>
<feature type="compositionally biased region" description="Polar residues" evidence="1">
    <location>
        <begin position="71"/>
        <end position="82"/>
    </location>
</feature>